<name>A0A8J6P068_9BACT</name>
<accession>A0A8J6P068</accession>
<comment type="caution">
    <text evidence="4">The sequence shown here is derived from an EMBL/GenBank/DDBJ whole genome shotgun (WGS) entry which is preliminary data.</text>
</comment>
<dbReference type="InterPro" id="IPR025840">
    <property type="entry name" value="7TM_transglut"/>
</dbReference>
<keyword evidence="1" id="KW-0472">Membrane</keyword>
<keyword evidence="1" id="KW-1133">Transmembrane helix</keyword>
<evidence type="ECO:0000259" key="2">
    <source>
        <dbReference type="Pfam" id="PF14400"/>
    </source>
</evidence>
<proteinExistence type="predicted"/>
<dbReference type="Proteomes" id="UP000605201">
    <property type="component" value="Unassembled WGS sequence"/>
</dbReference>
<evidence type="ECO:0000259" key="3">
    <source>
        <dbReference type="Pfam" id="PF14402"/>
    </source>
</evidence>
<keyword evidence="1" id="KW-0812">Transmembrane</keyword>
<feature type="transmembrane region" description="Helical" evidence="1">
    <location>
        <begin position="446"/>
        <end position="466"/>
    </location>
</feature>
<feature type="transmembrane region" description="Helical" evidence="1">
    <location>
        <begin position="472"/>
        <end position="492"/>
    </location>
</feature>
<feature type="transmembrane region" description="Helical" evidence="1">
    <location>
        <begin position="416"/>
        <end position="434"/>
    </location>
</feature>
<evidence type="ECO:0000313" key="5">
    <source>
        <dbReference type="Proteomes" id="UP000605201"/>
    </source>
</evidence>
<feature type="transmembrane region" description="Helical" evidence="1">
    <location>
        <begin position="311"/>
        <end position="335"/>
    </location>
</feature>
<protein>
    <submittedName>
        <fullName evidence="4">UUP1 family membrane protein</fullName>
    </submittedName>
</protein>
<organism evidence="4 5">
    <name type="scientific">Candidatus Desulfatibia vada</name>
    <dbReference type="NCBI Taxonomy" id="2841696"/>
    <lineage>
        <taxon>Bacteria</taxon>
        <taxon>Pseudomonadati</taxon>
        <taxon>Thermodesulfobacteriota</taxon>
        <taxon>Desulfobacteria</taxon>
        <taxon>Desulfobacterales</taxon>
        <taxon>Desulfobacterales incertae sedis</taxon>
        <taxon>Candidatus Desulfatibia</taxon>
    </lineage>
</organism>
<dbReference type="EMBL" id="JACNIG010000091">
    <property type="protein sequence ID" value="MBC8430872.1"/>
    <property type="molecule type" value="Genomic_DNA"/>
</dbReference>
<evidence type="ECO:0000313" key="4">
    <source>
        <dbReference type="EMBL" id="MBC8430872.1"/>
    </source>
</evidence>
<dbReference type="Pfam" id="PF14402">
    <property type="entry name" value="7TM_transglut"/>
    <property type="match status" value="1"/>
</dbReference>
<dbReference type="Pfam" id="PF14400">
    <property type="entry name" value="Transglut_i_TM"/>
    <property type="match status" value="1"/>
</dbReference>
<feature type="transmembrane region" description="Helical" evidence="1">
    <location>
        <begin position="355"/>
        <end position="376"/>
    </location>
</feature>
<evidence type="ECO:0000256" key="1">
    <source>
        <dbReference type="SAM" id="Phobius"/>
    </source>
</evidence>
<reference evidence="4 5" key="1">
    <citation type="submission" date="2020-08" db="EMBL/GenBank/DDBJ databases">
        <title>Bridging the membrane lipid divide: bacteria of the FCB group superphylum have the potential to synthesize archaeal ether lipids.</title>
        <authorList>
            <person name="Villanueva L."/>
            <person name="Von Meijenfeldt F.A.B."/>
            <person name="Westbye A.B."/>
            <person name="Yadav S."/>
            <person name="Hopmans E.C."/>
            <person name="Dutilh B.E."/>
            <person name="Sinninghe Damste J.S."/>
        </authorList>
    </citation>
    <scope>NUCLEOTIDE SEQUENCE [LARGE SCALE GENOMIC DNA]</scope>
    <source>
        <strain evidence="4">NIOZ-UU17</strain>
    </source>
</reference>
<feature type="transmembrane region" description="Helical" evidence="1">
    <location>
        <begin position="6"/>
        <end position="23"/>
    </location>
</feature>
<sequence>MNNRHLYLLVGGLTSVGLALFLYKALFFDFPLVPETQSKVWNIEARLTFTARNAPVKVTMFIPRNSRRFAILNESFTSRGYGVSIAAENGKRRATWSIRKANGSQNLYYRASVLRVDKKEQTTQPATMVLEHPELQGAHLEASKALISEVHQKSADTDSMVIGLLQRINNAQPDENVALLLGKTASLRKRVDLAVQLLALAGIHARTVHGIRLEGQQREVSIMHWLEVYDNEKWVSYEPVAEERGIPEDYLGWWRGMEPLVQSKGAERLDVLFSVSRSEEAAIQSAMERSRIKKPFVLEFSLFSLPLQTQAVYHVILIMPVGVFLLVILRNVIGLRTFGTFMPVLIALSFRETQLLWGVFLFTSIVAMGLSIRLYLEQLKLLVVPRLAAILIIVIFLMAVFSILTNKLGMERGLSVALFPMIIITMTIERMSVVWEELGAYETLRLGAGSLIAAVIAYWVMSIKYIEHLVFVFPELLLVILSITLLLGRYTGYRLLELQRFKSLAVTKSDV</sequence>
<feature type="transmembrane region" description="Helical" evidence="1">
    <location>
        <begin position="383"/>
        <end position="404"/>
    </location>
</feature>
<gene>
    <name evidence="4" type="ORF">H8D96_03030</name>
</gene>
<dbReference type="InterPro" id="IPR025838">
    <property type="entry name" value="Transglut_i_TM"/>
</dbReference>
<feature type="domain" description="Inactive transglutaminase fused to 7 transmembrane helices" evidence="2">
    <location>
        <begin position="23"/>
        <end position="183"/>
    </location>
</feature>
<feature type="domain" description="7 transmembrane helices usually fused to an inactive transglutaminase" evidence="3">
    <location>
        <begin position="259"/>
        <end position="504"/>
    </location>
</feature>
<dbReference type="AlphaFoldDB" id="A0A8J6P068"/>